<protein>
    <submittedName>
        <fullName evidence="1">Uncharacterized protein</fullName>
    </submittedName>
</protein>
<comment type="caution">
    <text evidence="1">The sequence shown here is derived from an EMBL/GenBank/DDBJ whole genome shotgun (WGS) entry which is preliminary data.</text>
</comment>
<proteinExistence type="predicted"/>
<evidence type="ECO:0000313" key="1">
    <source>
        <dbReference type="EMBL" id="MDW9255607.1"/>
    </source>
</evidence>
<dbReference type="AlphaFoldDB" id="A0AAW9CYL1"/>
<dbReference type="EMBL" id="QXCT01000002">
    <property type="protein sequence ID" value="MDW9255607.1"/>
    <property type="molecule type" value="Genomic_DNA"/>
</dbReference>
<reference evidence="1" key="1">
    <citation type="submission" date="2018-08" db="EMBL/GenBank/DDBJ databases">
        <title>Identification of Burkholderia cepacia strains that express a Burkholderia pseudomallei-like capsular polysaccharide.</title>
        <authorList>
            <person name="Burtnick M.N."/>
            <person name="Vongsouvath M."/>
            <person name="Newton P."/>
            <person name="Wuthiekanun V."/>
            <person name="Limmathurotsakul D."/>
            <person name="Brett P.J."/>
            <person name="Chantratita N."/>
            <person name="Dance D.A."/>
        </authorList>
    </citation>
    <scope>NUCLEOTIDE SEQUENCE</scope>
    <source>
        <strain evidence="1">SBXCC001</strain>
    </source>
</reference>
<evidence type="ECO:0000313" key="2">
    <source>
        <dbReference type="Proteomes" id="UP001272137"/>
    </source>
</evidence>
<sequence length="59" mass="6287">MRSPGEDAACAGDARAARFARRRKPCGLHGARSSGVPLMLNGRCTAAVPVRPRWAARRA</sequence>
<organism evidence="1 2">
    <name type="scientific">Burkholderia thailandensis</name>
    <dbReference type="NCBI Taxonomy" id="57975"/>
    <lineage>
        <taxon>Bacteria</taxon>
        <taxon>Pseudomonadati</taxon>
        <taxon>Pseudomonadota</taxon>
        <taxon>Betaproteobacteria</taxon>
        <taxon>Burkholderiales</taxon>
        <taxon>Burkholderiaceae</taxon>
        <taxon>Burkholderia</taxon>
        <taxon>pseudomallei group</taxon>
    </lineage>
</organism>
<gene>
    <name evidence="1" type="ORF">C7S16_2844</name>
</gene>
<dbReference type="Proteomes" id="UP001272137">
    <property type="component" value="Unassembled WGS sequence"/>
</dbReference>
<accession>A0AAW9CYL1</accession>
<name>A0AAW9CYL1_BURTH</name>
<dbReference type="KEGG" id="btha:DR62_06285"/>